<evidence type="ECO:0000256" key="1">
    <source>
        <dbReference type="ARBA" id="ARBA00022679"/>
    </source>
</evidence>
<feature type="domain" description="N-acetyltransferase" evidence="4">
    <location>
        <begin position="120"/>
        <end position="253"/>
    </location>
</feature>
<dbReference type="GO" id="GO:0016747">
    <property type="term" value="F:acyltransferase activity, transferring groups other than amino-acyl groups"/>
    <property type="evidence" value="ECO:0007669"/>
    <property type="project" value="InterPro"/>
</dbReference>
<dbReference type="InterPro" id="IPR000182">
    <property type="entry name" value="GNAT_dom"/>
</dbReference>
<organism evidence="5 6">
    <name type="scientific">Catellatospora bangladeshensis</name>
    <dbReference type="NCBI Taxonomy" id="310355"/>
    <lineage>
        <taxon>Bacteria</taxon>
        <taxon>Bacillati</taxon>
        <taxon>Actinomycetota</taxon>
        <taxon>Actinomycetes</taxon>
        <taxon>Micromonosporales</taxon>
        <taxon>Micromonosporaceae</taxon>
        <taxon>Catellatospora</taxon>
    </lineage>
</organism>
<dbReference type="InterPro" id="IPR050680">
    <property type="entry name" value="YpeA/RimI_acetyltransf"/>
</dbReference>
<dbReference type="PROSITE" id="PS51186">
    <property type="entry name" value="GNAT"/>
    <property type="match status" value="1"/>
</dbReference>
<dbReference type="CDD" id="cd04301">
    <property type="entry name" value="NAT_SF"/>
    <property type="match status" value="1"/>
</dbReference>
<dbReference type="InterPro" id="IPR013653">
    <property type="entry name" value="GCN5-like_dom"/>
</dbReference>
<gene>
    <name evidence="5" type="ORF">Cba03nite_47580</name>
</gene>
<evidence type="ECO:0000256" key="3">
    <source>
        <dbReference type="SAM" id="MobiDB-lite"/>
    </source>
</evidence>
<evidence type="ECO:0000259" key="4">
    <source>
        <dbReference type="PROSITE" id="PS51186"/>
    </source>
</evidence>
<evidence type="ECO:0000313" key="5">
    <source>
        <dbReference type="EMBL" id="GIF83409.1"/>
    </source>
</evidence>
<feature type="region of interest" description="Disordered" evidence="3">
    <location>
        <begin position="1"/>
        <end position="40"/>
    </location>
</feature>
<dbReference type="SUPFAM" id="SSF55729">
    <property type="entry name" value="Acyl-CoA N-acyltransferases (Nat)"/>
    <property type="match status" value="1"/>
</dbReference>
<dbReference type="PANTHER" id="PTHR43420:SF3">
    <property type="entry name" value="N-ACETYLTRANSFERASE DOMAIN-CONTAINING PROTEIN"/>
    <property type="match status" value="1"/>
</dbReference>
<dbReference type="InterPro" id="IPR016181">
    <property type="entry name" value="Acyl_CoA_acyltransferase"/>
</dbReference>
<protein>
    <recommendedName>
        <fullName evidence="4">N-acetyltransferase domain-containing protein</fullName>
    </recommendedName>
</protein>
<dbReference type="Proteomes" id="UP000601223">
    <property type="component" value="Unassembled WGS sequence"/>
</dbReference>
<reference evidence="5 6" key="1">
    <citation type="submission" date="2021-01" db="EMBL/GenBank/DDBJ databases">
        <title>Whole genome shotgun sequence of Catellatospora bangladeshensis NBRC 107357.</title>
        <authorList>
            <person name="Komaki H."/>
            <person name="Tamura T."/>
        </authorList>
    </citation>
    <scope>NUCLEOTIDE SEQUENCE [LARGE SCALE GENOMIC DNA]</scope>
    <source>
        <strain evidence="5 6">NBRC 107357</strain>
    </source>
</reference>
<dbReference type="EMBL" id="BONF01000028">
    <property type="protein sequence ID" value="GIF83409.1"/>
    <property type="molecule type" value="Genomic_DNA"/>
</dbReference>
<name>A0A8J3JUJ4_9ACTN</name>
<dbReference type="Pfam" id="PF08445">
    <property type="entry name" value="FR47"/>
    <property type="match status" value="1"/>
</dbReference>
<evidence type="ECO:0000313" key="6">
    <source>
        <dbReference type="Proteomes" id="UP000601223"/>
    </source>
</evidence>
<evidence type="ECO:0000256" key="2">
    <source>
        <dbReference type="ARBA" id="ARBA00023315"/>
    </source>
</evidence>
<accession>A0A8J3JUJ4</accession>
<proteinExistence type="predicted"/>
<keyword evidence="6" id="KW-1185">Reference proteome</keyword>
<dbReference type="Gene3D" id="3.40.630.30">
    <property type="match status" value="1"/>
</dbReference>
<feature type="compositionally biased region" description="Basic and acidic residues" evidence="3">
    <location>
        <begin position="1"/>
        <end position="11"/>
    </location>
</feature>
<dbReference type="AlphaFoldDB" id="A0A8J3JUJ4"/>
<dbReference type="PANTHER" id="PTHR43420">
    <property type="entry name" value="ACETYLTRANSFERASE"/>
    <property type="match status" value="1"/>
</dbReference>
<sequence>MGVRESRHPDRSGGLSPMDEHETVTHPLDDPVRSALSGPHAHLAQRRGRILRYPPDVLRFIAIPDPPGPADWADVAALTGGDAGPGAGVVVAPPEGWVLTNIGAGLQLVDSGEAPVCPDSEAVRLGPADLPEITAFVARHRNGRRFLPRTLELGVYLGIRRGGALVAMAGERLRPVGWSELSAVCTDPAHRRQGLALRLTRAVIAAVRERGDTAFLHVHDDNVAAIALYARLGFRLRREISMATVHVPARRGPAAPG</sequence>
<keyword evidence="2" id="KW-0012">Acyltransferase</keyword>
<comment type="caution">
    <text evidence="5">The sequence shown here is derived from an EMBL/GenBank/DDBJ whole genome shotgun (WGS) entry which is preliminary data.</text>
</comment>
<keyword evidence="1" id="KW-0808">Transferase</keyword>
<feature type="compositionally biased region" description="Basic and acidic residues" evidence="3">
    <location>
        <begin position="18"/>
        <end position="32"/>
    </location>
</feature>